<feature type="binding site" evidence="13">
    <location>
        <position position="47"/>
    </location>
    <ligand>
        <name>FAD</name>
        <dbReference type="ChEBI" id="CHEBI:57692"/>
    </ligand>
</feature>
<evidence type="ECO:0000313" key="17">
    <source>
        <dbReference type="EMBL" id="CAF1367581.1"/>
    </source>
</evidence>
<dbReference type="Gene3D" id="3.40.50.80">
    <property type="entry name" value="Nucleotide-binding domain of ferredoxin-NADP reductase (FNR) module"/>
    <property type="match status" value="1"/>
</dbReference>
<comment type="caution">
    <text evidence="17">The sequence shown here is derived from an EMBL/GenBank/DDBJ whole genome shotgun (WGS) entry which is preliminary data.</text>
</comment>
<evidence type="ECO:0000313" key="18">
    <source>
        <dbReference type="EMBL" id="CAF4021247.1"/>
    </source>
</evidence>
<dbReference type="InterPro" id="IPR017927">
    <property type="entry name" value="FAD-bd_FR_type"/>
</dbReference>
<evidence type="ECO:0000256" key="14">
    <source>
        <dbReference type="RuleBase" id="RU361226"/>
    </source>
</evidence>
<protein>
    <recommendedName>
        <fullName evidence="14">NADH-cytochrome b5 reductase</fullName>
        <ecNumber evidence="14">1.6.2.2</ecNumber>
    </recommendedName>
</protein>
<dbReference type="EMBL" id="CAJOBC010073569">
    <property type="protein sequence ID" value="CAF4250837.1"/>
    <property type="molecule type" value="Genomic_DNA"/>
</dbReference>
<keyword evidence="7 13" id="KW-0274">FAD</keyword>
<evidence type="ECO:0000256" key="5">
    <source>
        <dbReference type="ARBA" id="ARBA00022692"/>
    </source>
</evidence>
<name>A0A815ILV9_9BILA</name>
<dbReference type="SUPFAM" id="SSF52343">
    <property type="entry name" value="Ferredoxin reductase-like, C-terminal NADP-linked domain"/>
    <property type="match status" value="1"/>
</dbReference>
<evidence type="ECO:0000313" key="16">
    <source>
        <dbReference type="EMBL" id="CAF1212328.1"/>
    </source>
</evidence>
<dbReference type="AlphaFoldDB" id="A0A815ILV9"/>
<evidence type="ECO:0000256" key="3">
    <source>
        <dbReference type="ARBA" id="ARBA00006105"/>
    </source>
</evidence>
<keyword evidence="4 13" id="KW-0285">Flavoprotein</keyword>
<comment type="similarity">
    <text evidence="3 14">Belongs to the flavoprotein pyridine nucleotide cytochrome reductase family.</text>
</comment>
<feature type="binding site" evidence="13">
    <location>
        <position position="64"/>
    </location>
    <ligand>
        <name>FAD</name>
        <dbReference type="ChEBI" id="CHEBI:57692"/>
    </ligand>
</feature>
<dbReference type="Proteomes" id="UP000682733">
    <property type="component" value="Unassembled WGS sequence"/>
</dbReference>
<feature type="binding site" evidence="13">
    <location>
        <position position="62"/>
    </location>
    <ligand>
        <name>FAD</name>
        <dbReference type="ChEBI" id="CHEBI:57692"/>
    </ligand>
</feature>
<proteinExistence type="inferred from homology"/>
<dbReference type="Gene3D" id="2.40.30.10">
    <property type="entry name" value="Translation factors"/>
    <property type="match status" value="1"/>
</dbReference>
<accession>A0A815ILV9</accession>
<reference evidence="17" key="1">
    <citation type="submission" date="2021-02" db="EMBL/GenBank/DDBJ databases">
        <authorList>
            <person name="Nowell W R."/>
        </authorList>
    </citation>
    <scope>NUCLEOTIDE SEQUENCE</scope>
</reference>
<evidence type="ECO:0000256" key="11">
    <source>
        <dbReference type="ARBA" id="ARBA00023128"/>
    </source>
</evidence>
<evidence type="ECO:0000256" key="6">
    <source>
        <dbReference type="ARBA" id="ARBA00022787"/>
    </source>
</evidence>
<dbReference type="SUPFAM" id="SSF63380">
    <property type="entry name" value="Riboflavin synthase domain-like"/>
    <property type="match status" value="1"/>
</dbReference>
<evidence type="ECO:0000256" key="10">
    <source>
        <dbReference type="ARBA" id="ARBA00023027"/>
    </source>
</evidence>
<feature type="binding site" evidence="13">
    <location>
        <position position="129"/>
    </location>
    <ligand>
        <name>FAD</name>
        <dbReference type="ChEBI" id="CHEBI:57692"/>
    </ligand>
</feature>
<feature type="binding site" evidence="13">
    <location>
        <position position="71"/>
    </location>
    <ligand>
        <name>FAD</name>
        <dbReference type="ChEBI" id="CHEBI:57692"/>
    </ligand>
</feature>
<evidence type="ECO:0000256" key="13">
    <source>
        <dbReference type="PIRSR" id="PIRSR601834-1"/>
    </source>
</evidence>
<dbReference type="FunFam" id="2.40.30.10:FF:000032">
    <property type="entry name" value="NADH-cytochrome b5 reductase"/>
    <property type="match status" value="1"/>
</dbReference>
<dbReference type="Proteomes" id="UP000681722">
    <property type="component" value="Unassembled WGS sequence"/>
</dbReference>
<dbReference type="PANTHER" id="PTHR19370:SF185">
    <property type="entry name" value="NADH-CYTOCHROME B5 REDUCTASE"/>
    <property type="match status" value="1"/>
</dbReference>
<dbReference type="PRINTS" id="PR00371">
    <property type="entry name" value="FPNCR"/>
</dbReference>
<comment type="catalytic activity">
    <reaction evidence="14">
        <text>2 Fe(III)-[cytochrome b5] + NADH = 2 Fe(II)-[cytochrome b5] + NAD(+) + H(+)</text>
        <dbReference type="Rhea" id="RHEA:46680"/>
        <dbReference type="Rhea" id="RHEA-COMP:10438"/>
        <dbReference type="Rhea" id="RHEA-COMP:10439"/>
        <dbReference type="ChEBI" id="CHEBI:15378"/>
        <dbReference type="ChEBI" id="CHEBI:29033"/>
        <dbReference type="ChEBI" id="CHEBI:29034"/>
        <dbReference type="ChEBI" id="CHEBI:57540"/>
        <dbReference type="ChEBI" id="CHEBI:57945"/>
        <dbReference type="EC" id="1.6.2.2"/>
    </reaction>
</comment>
<dbReference type="PRINTS" id="PR00406">
    <property type="entry name" value="CYTB5RDTASE"/>
</dbReference>
<dbReference type="PROSITE" id="PS51384">
    <property type="entry name" value="FAD_FR"/>
    <property type="match status" value="1"/>
</dbReference>
<dbReference type="PANTHER" id="PTHR19370">
    <property type="entry name" value="NADH-CYTOCHROME B5 REDUCTASE"/>
    <property type="match status" value="1"/>
</dbReference>
<keyword evidence="6" id="KW-1000">Mitochondrion outer membrane</keyword>
<evidence type="ECO:0000313" key="19">
    <source>
        <dbReference type="EMBL" id="CAF4250837.1"/>
    </source>
</evidence>
<feature type="domain" description="FAD-binding FR-type" evidence="15">
    <location>
        <begin position="1"/>
        <end position="96"/>
    </location>
</feature>
<evidence type="ECO:0000256" key="2">
    <source>
        <dbReference type="ARBA" id="ARBA00004294"/>
    </source>
</evidence>
<dbReference type="EMBL" id="CAJNOQ010015734">
    <property type="protein sequence ID" value="CAF1367581.1"/>
    <property type="molecule type" value="Genomic_DNA"/>
</dbReference>
<keyword evidence="11" id="KW-0496">Mitochondrion</keyword>
<feature type="binding site" evidence="13">
    <location>
        <position position="46"/>
    </location>
    <ligand>
        <name>FAD</name>
        <dbReference type="ChEBI" id="CHEBI:57692"/>
    </ligand>
</feature>
<dbReference type="InterPro" id="IPR001834">
    <property type="entry name" value="CBR-like"/>
</dbReference>
<dbReference type="GO" id="GO:0005741">
    <property type="term" value="C:mitochondrial outer membrane"/>
    <property type="evidence" value="ECO:0007669"/>
    <property type="project" value="UniProtKB-SubCell"/>
</dbReference>
<dbReference type="GO" id="GO:0090524">
    <property type="term" value="F:cytochrome-b5 reductase activity, acting on NADH"/>
    <property type="evidence" value="ECO:0007669"/>
    <property type="project" value="UniProtKB-EC"/>
</dbReference>
<gene>
    <name evidence="17" type="ORF">GPM918_LOCUS31693</name>
    <name evidence="16" type="ORF">OVA965_LOCUS24516</name>
    <name evidence="19" type="ORF">SRO942_LOCUS32341</name>
    <name evidence="18" type="ORF">TMI583_LOCUS25236</name>
</gene>
<evidence type="ECO:0000256" key="7">
    <source>
        <dbReference type="ARBA" id="ARBA00022827"/>
    </source>
</evidence>
<dbReference type="OrthoDB" id="432685at2759"/>
<dbReference type="EMBL" id="CAJOBA010036344">
    <property type="protein sequence ID" value="CAF4021247.1"/>
    <property type="molecule type" value="Genomic_DNA"/>
</dbReference>
<evidence type="ECO:0000256" key="1">
    <source>
        <dbReference type="ARBA" id="ARBA00001974"/>
    </source>
</evidence>
<sequence length="282" mass="32208">MHKHNVSHNTRCFRFRLPTTEHVLGLPVGQHIYLTTHINGDLVKRPYTPTTSDDQKGYFDLVIKVYPQGKMSQYLDGLKLYDAIEVSGFSGNLMYKNNGIFDIRKRKSEPFKSKQIHHLGMIAGGTGITPMYQLLRQILKEDETIDLKLWLLFANQTEEDILLREELEVLAKTHSARFHLWHTLSRSPPSREWSYSIGHVNEQMLRDHMPPPNSDTLICCCGPPPMVKNACIPNLEKIGYIETMRTERTFGTAVIGHNRDDDDNGNDDDIISMVEAVGCNKS</sequence>
<dbReference type="GO" id="GO:0071949">
    <property type="term" value="F:FAD binding"/>
    <property type="evidence" value="ECO:0007669"/>
    <property type="project" value="TreeGrafter"/>
</dbReference>
<keyword evidence="9 14" id="KW-0560">Oxidoreductase</keyword>
<keyword evidence="10 14" id="KW-0520">NAD</keyword>
<dbReference type="InterPro" id="IPR001709">
    <property type="entry name" value="Flavoprot_Pyr_Nucl_cyt_Rdtase"/>
</dbReference>
<comment type="cofactor">
    <cofactor evidence="1 13 14">
        <name>FAD</name>
        <dbReference type="ChEBI" id="CHEBI:57692"/>
    </cofactor>
</comment>
<evidence type="ECO:0000313" key="20">
    <source>
        <dbReference type="Proteomes" id="UP000663829"/>
    </source>
</evidence>
<keyword evidence="8" id="KW-1133">Transmembrane helix</keyword>
<evidence type="ECO:0000256" key="12">
    <source>
        <dbReference type="ARBA" id="ARBA00023136"/>
    </source>
</evidence>
<dbReference type="Proteomes" id="UP000677228">
    <property type="component" value="Unassembled WGS sequence"/>
</dbReference>
<organism evidence="17 20">
    <name type="scientific">Didymodactylos carnosus</name>
    <dbReference type="NCBI Taxonomy" id="1234261"/>
    <lineage>
        <taxon>Eukaryota</taxon>
        <taxon>Metazoa</taxon>
        <taxon>Spiralia</taxon>
        <taxon>Gnathifera</taxon>
        <taxon>Rotifera</taxon>
        <taxon>Eurotatoria</taxon>
        <taxon>Bdelloidea</taxon>
        <taxon>Philodinida</taxon>
        <taxon>Philodinidae</taxon>
        <taxon>Didymodactylos</taxon>
    </lineage>
</organism>
<dbReference type="FunFam" id="3.40.50.80:FF:000019">
    <property type="entry name" value="NADH-cytochrome b5 reductase"/>
    <property type="match status" value="1"/>
</dbReference>
<evidence type="ECO:0000256" key="4">
    <source>
        <dbReference type="ARBA" id="ARBA00022630"/>
    </source>
</evidence>
<dbReference type="Proteomes" id="UP000663829">
    <property type="component" value="Unassembled WGS sequence"/>
</dbReference>
<dbReference type="InterPro" id="IPR017938">
    <property type="entry name" value="Riboflavin_synthase-like_b-brl"/>
</dbReference>
<feature type="binding site" evidence="13">
    <location>
        <position position="72"/>
    </location>
    <ligand>
        <name>FAD</name>
        <dbReference type="ChEBI" id="CHEBI:57692"/>
    </ligand>
</feature>
<dbReference type="InterPro" id="IPR008333">
    <property type="entry name" value="Cbr1-like_FAD-bd_dom"/>
</dbReference>
<dbReference type="EC" id="1.6.2.2" evidence="14"/>
<dbReference type="Pfam" id="PF00970">
    <property type="entry name" value="FAD_binding_6"/>
    <property type="match status" value="1"/>
</dbReference>
<dbReference type="CDD" id="cd06183">
    <property type="entry name" value="cyt_b5_reduct_like"/>
    <property type="match status" value="1"/>
</dbReference>
<dbReference type="InterPro" id="IPR039261">
    <property type="entry name" value="FNR_nucleotide-bd"/>
</dbReference>
<keyword evidence="12" id="KW-0472">Membrane</keyword>
<evidence type="ECO:0000259" key="15">
    <source>
        <dbReference type="PROSITE" id="PS51384"/>
    </source>
</evidence>
<dbReference type="InterPro" id="IPR001433">
    <property type="entry name" value="OxRdtase_FAD/NAD-bd"/>
</dbReference>
<dbReference type="Pfam" id="PF00175">
    <property type="entry name" value="NAD_binding_1"/>
    <property type="match status" value="1"/>
</dbReference>
<keyword evidence="5" id="KW-0812">Transmembrane</keyword>
<keyword evidence="20" id="KW-1185">Reference proteome</keyword>
<feature type="binding site" evidence="13">
    <location>
        <position position="45"/>
    </location>
    <ligand>
        <name>FAD</name>
        <dbReference type="ChEBI" id="CHEBI:57692"/>
    </ligand>
</feature>
<feature type="binding site" evidence="13">
    <location>
        <position position="70"/>
    </location>
    <ligand>
        <name>FAD</name>
        <dbReference type="ChEBI" id="CHEBI:57692"/>
    </ligand>
</feature>
<evidence type="ECO:0000256" key="8">
    <source>
        <dbReference type="ARBA" id="ARBA00022989"/>
    </source>
</evidence>
<dbReference type="EMBL" id="CAJNOK010014809">
    <property type="protein sequence ID" value="CAF1212328.1"/>
    <property type="molecule type" value="Genomic_DNA"/>
</dbReference>
<evidence type="ECO:0000256" key="9">
    <source>
        <dbReference type="ARBA" id="ARBA00023002"/>
    </source>
</evidence>
<comment type="subcellular location">
    <subcellularLocation>
        <location evidence="2">Mitochondrion outer membrane</location>
    </subcellularLocation>
</comment>